<evidence type="ECO:0000256" key="8">
    <source>
        <dbReference type="SAM" id="Phobius"/>
    </source>
</evidence>
<keyword evidence="4 8" id="KW-0812">Transmembrane</keyword>
<accession>A0A1B3Z926</accession>
<dbReference type="OrthoDB" id="9808602at2"/>
<proteinExistence type="inferred from homology"/>
<reference evidence="10 11" key="1">
    <citation type="submission" date="2016-01" db="EMBL/GenBank/DDBJ databases">
        <title>Complete genome and mega plasmid sequence of Sphingomonas panacis DCY99 elicits systemic resistance in rice to Xanthomonas oryzae.</title>
        <authorList>
            <person name="Kim Y.J."/>
            <person name="Yang D.C."/>
            <person name="Sing P."/>
        </authorList>
    </citation>
    <scope>NUCLEOTIDE SEQUENCE [LARGE SCALE GENOMIC DNA]</scope>
    <source>
        <strain evidence="10 11">DCY99</strain>
    </source>
</reference>
<dbReference type="Proteomes" id="UP000094256">
    <property type="component" value="Chromosome"/>
</dbReference>
<gene>
    <name evidence="10" type="ORF">AWL63_08090</name>
</gene>
<keyword evidence="5 8" id="KW-1133">Transmembrane helix</keyword>
<feature type="transmembrane region" description="Helical" evidence="8">
    <location>
        <begin position="82"/>
        <end position="107"/>
    </location>
</feature>
<feature type="transmembrane region" description="Helical" evidence="8">
    <location>
        <begin position="53"/>
        <end position="70"/>
    </location>
</feature>
<dbReference type="GO" id="GO:0016020">
    <property type="term" value="C:membrane"/>
    <property type="evidence" value="ECO:0007669"/>
    <property type="project" value="UniProtKB-SubCell"/>
</dbReference>
<feature type="domain" description="Bacterial sugar transferase" evidence="9">
    <location>
        <begin position="274"/>
        <end position="457"/>
    </location>
</feature>
<keyword evidence="11" id="KW-1185">Reference proteome</keyword>
<dbReference type="KEGG" id="span:AWL63_08090"/>
<dbReference type="RefSeq" id="WP_069204497.1">
    <property type="nucleotide sequence ID" value="NZ_CP014168.1"/>
</dbReference>
<evidence type="ECO:0000259" key="9">
    <source>
        <dbReference type="Pfam" id="PF02397"/>
    </source>
</evidence>
<evidence type="ECO:0000313" key="11">
    <source>
        <dbReference type="Proteomes" id="UP000094256"/>
    </source>
</evidence>
<keyword evidence="6 8" id="KW-0472">Membrane</keyword>
<evidence type="ECO:0000256" key="5">
    <source>
        <dbReference type="ARBA" id="ARBA00022989"/>
    </source>
</evidence>
<dbReference type="NCBIfam" id="TIGR03013">
    <property type="entry name" value="EpsB_2"/>
    <property type="match status" value="1"/>
</dbReference>
<dbReference type="InterPro" id="IPR017475">
    <property type="entry name" value="EPS_sugar_tfrase"/>
</dbReference>
<dbReference type="AlphaFoldDB" id="A0A1B3Z926"/>
<sequence>MIRLFKHYIPNAVLLLGLLDIALLVIAGEVGYVLRIHQLGSIVEPIQHRVPQLATFALCVEVAMMATGVYSAQSLQSLRFALARLVVAISLAVILLSVVFFLVPGATFWRSNLLYSMAISVVLLMTMRMLLGKALGAQIFKRRIVVLGAGARAARLKALAAAPGAGFVVVGYVAMSEAVTRVIPEAIARDAIYNLADHVVLLNASEVVLALEERRNALPLKDLLRIKTTGVHVNEISTFLERETGRVDLQSVNPSWLIFSDGFSSGRMFSSMFKRLFDICASATLLAFMAPVILLTAIAVKLESRGPAFYRQRRVGLFGVGFDCIKLRSMRQDAEIAGQAVWAEKDDPRITRVGRFIRKCRIDELPQTWSVLKGEMSFVGPRPERPQFVEDLEQQLPYYAERHMVKPGITGWAQINYPYGASIEDSRHKLEYDLYYAKNYSPFLDLLIILQTIRVVLFPEGVR</sequence>
<dbReference type="PANTHER" id="PTHR30576:SF0">
    <property type="entry name" value="UNDECAPRENYL-PHOSPHATE N-ACETYLGALACTOSAMINYL 1-PHOSPHATE TRANSFERASE-RELATED"/>
    <property type="match status" value="1"/>
</dbReference>
<protein>
    <submittedName>
        <fullName evidence="10">Sugar transferase</fullName>
    </submittedName>
</protein>
<dbReference type="GO" id="GO:0016780">
    <property type="term" value="F:phosphotransferase activity, for other substituted phosphate groups"/>
    <property type="evidence" value="ECO:0007669"/>
    <property type="project" value="TreeGrafter"/>
</dbReference>
<keyword evidence="7" id="KW-0270">Exopolysaccharide synthesis</keyword>
<evidence type="ECO:0000256" key="7">
    <source>
        <dbReference type="ARBA" id="ARBA00023169"/>
    </source>
</evidence>
<evidence type="ECO:0000256" key="3">
    <source>
        <dbReference type="ARBA" id="ARBA00022679"/>
    </source>
</evidence>
<feature type="transmembrane region" description="Helical" evidence="8">
    <location>
        <begin position="276"/>
        <end position="300"/>
    </location>
</feature>
<keyword evidence="3 10" id="KW-0808">Transferase</keyword>
<evidence type="ECO:0000256" key="2">
    <source>
        <dbReference type="ARBA" id="ARBA00006464"/>
    </source>
</evidence>
<dbReference type="Pfam" id="PF02397">
    <property type="entry name" value="Bac_transf"/>
    <property type="match status" value="1"/>
</dbReference>
<dbReference type="InterPro" id="IPR017464">
    <property type="entry name" value="Sugar_tfrase_EpsB_2"/>
</dbReference>
<evidence type="ECO:0000256" key="4">
    <source>
        <dbReference type="ARBA" id="ARBA00022692"/>
    </source>
</evidence>
<comment type="similarity">
    <text evidence="2">Belongs to the bacterial sugar transferase family.</text>
</comment>
<dbReference type="InterPro" id="IPR003362">
    <property type="entry name" value="Bact_transf"/>
</dbReference>
<feature type="transmembrane region" description="Helical" evidence="8">
    <location>
        <begin position="12"/>
        <end position="33"/>
    </location>
</feature>
<comment type="subcellular location">
    <subcellularLocation>
        <location evidence="1">Membrane</location>
        <topology evidence="1">Multi-pass membrane protein</topology>
    </subcellularLocation>
</comment>
<evidence type="ECO:0000256" key="1">
    <source>
        <dbReference type="ARBA" id="ARBA00004141"/>
    </source>
</evidence>
<dbReference type="Pfam" id="PF13727">
    <property type="entry name" value="CoA_binding_3"/>
    <property type="match status" value="1"/>
</dbReference>
<dbReference type="NCBIfam" id="TIGR03025">
    <property type="entry name" value="EPS_sugtrans"/>
    <property type="match status" value="1"/>
</dbReference>
<dbReference type="STRING" id="1560345.AWL63_08090"/>
<organism evidence="10 11">
    <name type="scientific">Sphingomonas panacis</name>
    <dbReference type="NCBI Taxonomy" id="1560345"/>
    <lineage>
        <taxon>Bacteria</taxon>
        <taxon>Pseudomonadati</taxon>
        <taxon>Pseudomonadota</taxon>
        <taxon>Alphaproteobacteria</taxon>
        <taxon>Sphingomonadales</taxon>
        <taxon>Sphingomonadaceae</taxon>
        <taxon>Sphingomonas</taxon>
    </lineage>
</organism>
<feature type="transmembrane region" description="Helical" evidence="8">
    <location>
        <begin position="113"/>
        <end position="131"/>
    </location>
</feature>
<dbReference type="GO" id="GO:0000271">
    <property type="term" value="P:polysaccharide biosynthetic process"/>
    <property type="evidence" value="ECO:0007669"/>
    <property type="project" value="UniProtKB-KW"/>
</dbReference>
<name>A0A1B3Z926_9SPHN</name>
<evidence type="ECO:0000256" key="6">
    <source>
        <dbReference type="ARBA" id="ARBA00023136"/>
    </source>
</evidence>
<dbReference type="PANTHER" id="PTHR30576">
    <property type="entry name" value="COLANIC BIOSYNTHESIS UDP-GLUCOSE LIPID CARRIER TRANSFERASE"/>
    <property type="match status" value="1"/>
</dbReference>
<dbReference type="EMBL" id="CP014168">
    <property type="protein sequence ID" value="AOH83931.1"/>
    <property type="molecule type" value="Genomic_DNA"/>
</dbReference>
<evidence type="ECO:0000313" key="10">
    <source>
        <dbReference type="EMBL" id="AOH83931.1"/>
    </source>
</evidence>